<keyword evidence="4" id="KW-1185">Reference proteome</keyword>
<evidence type="ECO:0000313" key="3">
    <source>
        <dbReference type="EMBL" id="UOR10483.1"/>
    </source>
</evidence>
<feature type="domain" description="N-acetyltransferase" evidence="2">
    <location>
        <begin position="3"/>
        <end position="90"/>
    </location>
</feature>
<evidence type="ECO:0000259" key="2">
    <source>
        <dbReference type="PROSITE" id="PS51729"/>
    </source>
</evidence>
<organism evidence="3 4">
    <name type="scientific">Halobacillus amylolyticus</name>
    <dbReference type="NCBI Taxonomy" id="2932259"/>
    <lineage>
        <taxon>Bacteria</taxon>
        <taxon>Bacillati</taxon>
        <taxon>Bacillota</taxon>
        <taxon>Bacilli</taxon>
        <taxon>Bacillales</taxon>
        <taxon>Bacillaceae</taxon>
        <taxon>Halobacillus</taxon>
    </lineage>
</organism>
<dbReference type="PROSITE" id="PS51729">
    <property type="entry name" value="GNAT_YJDJ"/>
    <property type="match status" value="1"/>
</dbReference>
<dbReference type="InterPro" id="IPR000182">
    <property type="entry name" value="GNAT_dom"/>
</dbReference>
<proteinExistence type="predicted"/>
<dbReference type="Pfam" id="PF14542">
    <property type="entry name" value="Acetyltransf_CG"/>
    <property type="match status" value="1"/>
</dbReference>
<dbReference type="PANTHER" id="PTHR31435:SF10">
    <property type="entry name" value="BSR4717 PROTEIN"/>
    <property type="match status" value="1"/>
</dbReference>
<name>A0ABY4H7R0_9BACI</name>
<dbReference type="Gene3D" id="3.40.630.30">
    <property type="match status" value="1"/>
</dbReference>
<dbReference type="InterPro" id="IPR016181">
    <property type="entry name" value="Acyl_CoA_acyltransferase"/>
</dbReference>
<dbReference type="SUPFAM" id="SSF55729">
    <property type="entry name" value="Acyl-CoA N-acyltransferases (Nat)"/>
    <property type="match status" value="1"/>
</dbReference>
<protein>
    <submittedName>
        <fullName evidence="3">N-acetyltransferase</fullName>
    </submittedName>
</protein>
<dbReference type="InterPro" id="IPR031165">
    <property type="entry name" value="GNAT_YJDJ"/>
</dbReference>
<dbReference type="RefSeq" id="WP_245029587.1">
    <property type="nucleotide sequence ID" value="NZ_CP095075.1"/>
</dbReference>
<feature type="domain" description="N-acetyltransferase" evidence="1">
    <location>
        <begin position="1"/>
        <end position="91"/>
    </location>
</feature>
<evidence type="ECO:0000259" key="1">
    <source>
        <dbReference type="PROSITE" id="PS51186"/>
    </source>
</evidence>
<reference evidence="3" key="1">
    <citation type="submission" date="2022-04" db="EMBL/GenBank/DDBJ databases">
        <title>Halobacillus sp. isolated from saltern.</title>
        <authorList>
            <person name="Won M."/>
            <person name="Lee C.-M."/>
            <person name="Woen H.-Y."/>
            <person name="Kwon S.-W."/>
        </authorList>
    </citation>
    <scope>NUCLEOTIDE SEQUENCE</scope>
    <source>
        <strain evidence="3">SSHM10-5</strain>
    </source>
</reference>
<dbReference type="CDD" id="cd04301">
    <property type="entry name" value="NAT_SF"/>
    <property type="match status" value="1"/>
</dbReference>
<accession>A0ABY4H7R0</accession>
<dbReference type="Proteomes" id="UP000830326">
    <property type="component" value="Chromosome"/>
</dbReference>
<dbReference type="PANTHER" id="PTHR31435">
    <property type="entry name" value="PROTEIN NATD1"/>
    <property type="match status" value="1"/>
</dbReference>
<dbReference type="EMBL" id="CP095075">
    <property type="protein sequence ID" value="UOR10483.1"/>
    <property type="molecule type" value="Genomic_DNA"/>
</dbReference>
<evidence type="ECO:0000313" key="4">
    <source>
        <dbReference type="Proteomes" id="UP000830326"/>
    </source>
</evidence>
<dbReference type="PROSITE" id="PS51186">
    <property type="entry name" value="GNAT"/>
    <property type="match status" value="1"/>
</dbReference>
<gene>
    <name evidence="3" type="ORF">MUO15_12415</name>
</gene>
<sequence>MKDIIKKGDQFIAKEEGELIAEISVVPAGSDQLIVDHTFVSEERRGEGIGEKLIKEVVQFARNEGKTIIPLCSFTKSVIDRNENHQDVLAK</sequence>
<dbReference type="InterPro" id="IPR045057">
    <property type="entry name" value="Gcn5-rel_NAT"/>
</dbReference>